<accession>A0A2H0KU12</accession>
<protein>
    <recommendedName>
        <fullName evidence="3">Hydrogenase maturation nickel metallochaperone HypA</fullName>
    </recommendedName>
</protein>
<sequence>MIFAFCIFIMHDFHLANEIVKIAREEAQKNGLLKIDKITIELGDIIEHGESISPENLEYNINLLMPCQVQVKSIKGNTWKLVSIEGE</sequence>
<reference evidence="1 2" key="1">
    <citation type="submission" date="2017-09" db="EMBL/GenBank/DDBJ databases">
        <title>Depth-based differentiation of microbial function through sediment-hosted aquifers and enrichment of novel symbionts in the deep terrestrial subsurface.</title>
        <authorList>
            <person name="Probst A.J."/>
            <person name="Ladd B."/>
            <person name="Jarett J.K."/>
            <person name="Geller-Mcgrath D.E."/>
            <person name="Sieber C.M."/>
            <person name="Emerson J.B."/>
            <person name="Anantharaman K."/>
            <person name="Thomas B.C."/>
            <person name="Malmstrom R."/>
            <person name="Stieglmeier M."/>
            <person name="Klingl A."/>
            <person name="Woyke T."/>
            <person name="Ryan C.M."/>
            <person name="Banfield J.F."/>
        </authorList>
    </citation>
    <scope>NUCLEOTIDE SEQUENCE [LARGE SCALE GENOMIC DNA]</scope>
    <source>
        <strain evidence="1">CG11_big_fil_rev_8_21_14_0_20_40_15</strain>
    </source>
</reference>
<name>A0A2H0KU12_9BACT</name>
<evidence type="ECO:0000313" key="1">
    <source>
        <dbReference type="EMBL" id="PIQ75640.1"/>
    </source>
</evidence>
<dbReference type="EMBL" id="PCVO01000001">
    <property type="protein sequence ID" value="PIQ75640.1"/>
    <property type="molecule type" value="Genomic_DNA"/>
</dbReference>
<dbReference type="Proteomes" id="UP000229317">
    <property type="component" value="Unassembled WGS sequence"/>
</dbReference>
<dbReference type="Gene3D" id="3.30.2320.50">
    <property type="match status" value="1"/>
</dbReference>
<comment type="caution">
    <text evidence="1">The sequence shown here is derived from an EMBL/GenBank/DDBJ whole genome shotgun (WGS) entry which is preliminary data.</text>
</comment>
<organism evidence="1 2">
    <name type="scientific">Candidatus Portnoybacteria bacterium CG11_big_fil_rev_8_21_14_0_20_40_15</name>
    <dbReference type="NCBI Taxonomy" id="1974817"/>
    <lineage>
        <taxon>Bacteria</taxon>
        <taxon>Candidatus Portnoyibacteriota</taxon>
    </lineage>
</organism>
<gene>
    <name evidence="1" type="ORF">COV84_00055</name>
</gene>
<dbReference type="AlphaFoldDB" id="A0A2H0KU12"/>
<proteinExistence type="predicted"/>
<evidence type="ECO:0000313" key="2">
    <source>
        <dbReference type="Proteomes" id="UP000229317"/>
    </source>
</evidence>
<evidence type="ECO:0008006" key="3">
    <source>
        <dbReference type="Google" id="ProtNLM"/>
    </source>
</evidence>